<organism evidence="2 3">
    <name type="scientific">Favolaschia claudopus</name>
    <dbReference type="NCBI Taxonomy" id="2862362"/>
    <lineage>
        <taxon>Eukaryota</taxon>
        <taxon>Fungi</taxon>
        <taxon>Dikarya</taxon>
        <taxon>Basidiomycota</taxon>
        <taxon>Agaricomycotina</taxon>
        <taxon>Agaricomycetes</taxon>
        <taxon>Agaricomycetidae</taxon>
        <taxon>Agaricales</taxon>
        <taxon>Marasmiineae</taxon>
        <taxon>Mycenaceae</taxon>
        <taxon>Favolaschia</taxon>
    </lineage>
</organism>
<dbReference type="Proteomes" id="UP001362999">
    <property type="component" value="Unassembled WGS sequence"/>
</dbReference>
<proteinExistence type="predicted"/>
<evidence type="ECO:0000256" key="1">
    <source>
        <dbReference type="SAM" id="MobiDB-lite"/>
    </source>
</evidence>
<evidence type="ECO:0000313" key="2">
    <source>
        <dbReference type="EMBL" id="KAK7019527.1"/>
    </source>
</evidence>
<keyword evidence="3" id="KW-1185">Reference proteome</keyword>
<gene>
    <name evidence="2" type="ORF">R3P38DRAFT_3273171</name>
</gene>
<feature type="region of interest" description="Disordered" evidence="1">
    <location>
        <begin position="199"/>
        <end position="218"/>
    </location>
</feature>
<evidence type="ECO:0000313" key="3">
    <source>
        <dbReference type="Proteomes" id="UP001362999"/>
    </source>
</evidence>
<reference evidence="2 3" key="1">
    <citation type="journal article" date="2024" name="J Genomics">
        <title>Draft genome sequencing and assembly of Favolaschia claudopus CIRM-BRFM 2984 isolated from oak limbs.</title>
        <authorList>
            <person name="Navarro D."/>
            <person name="Drula E."/>
            <person name="Chaduli D."/>
            <person name="Cazenave R."/>
            <person name="Ahrendt S."/>
            <person name="Wang J."/>
            <person name="Lipzen A."/>
            <person name="Daum C."/>
            <person name="Barry K."/>
            <person name="Grigoriev I.V."/>
            <person name="Favel A."/>
            <person name="Rosso M.N."/>
            <person name="Martin F."/>
        </authorList>
    </citation>
    <scope>NUCLEOTIDE SEQUENCE [LARGE SCALE GENOMIC DNA]</scope>
    <source>
        <strain evidence="2 3">CIRM-BRFM 2984</strain>
    </source>
</reference>
<sequence length="332" mass="36221">MSSPSTGLSDWSPRPGARETFKVVNDHPAVLGPFPPSIRPTHYAINPLPIPIPTHSDSDLPWCVSDDSNVLTLFCRRRLPASIDHTDDTCSFKLACPSSPTLQLRTNCSESSAILPLPHLPHPASLSLRNRFPGARHPYRSKYIRSLYPMSIYHNPTVCPSSSEFLTSELLVSFPSRLVSSGYPQSIHPSAASTRLQNFSTSAARPGPPESPRFSCASQSYHSSSSPAFILLAACPRSTVIVIVNAHHRPFPTPSSQNPHDTPRIMPDTQYTNITYLIARRLPSIFPPAGVQPDPREASLYPASTDILLAGQSTVIPSTIRPFPHALLAEPS</sequence>
<protein>
    <submittedName>
        <fullName evidence="2">Uncharacterized protein</fullName>
    </submittedName>
</protein>
<dbReference type="EMBL" id="JAWWNJ010000043">
    <property type="protein sequence ID" value="KAK7019527.1"/>
    <property type="molecule type" value="Genomic_DNA"/>
</dbReference>
<accession>A0AAW0B403</accession>
<comment type="caution">
    <text evidence="2">The sequence shown here is derived from an EMBL/GenBank/DDBJ whole genome shotgun (WGS) entry which is preliminary data.</text>
</comment>
<name>A0AAW0B403_9AGAR</name>
<dbReference type="AlphaFoldDB" id="A0AAW0B403"/>